<proteinExistence type="inferred from homology"/>
<comment type="caution">
    <text evidence="8">The sequence shown here is derived from an EMBL/GenBank/DDBJ whole genome shotgun (WGS) entry which is preliminary data.</text>
</comment>
<dbReference type="PROSITE" id="PS50054">
    <property type="entry name" value="TYR_PHOSPHATASE_DUAL"/>
    <property type="match status" value="1"/>
</dbReference>
<sequence>MAFIGFRCLKINSWKVEQVKRLMLRDNQYYKAVNRELKKRLRSLLEQLWEVDLCVVDDHLTRDRSAKQTRGPALQDRFASSNGSPEPSELPDGLVVQTPELTDLARRRAKFMPCRICEERVTSLLASFRQEIEHLAVTSSCRSLQVCLLACDMRCGRQADVNVSSAHIRKLYSVDPDWAEKLPEGIGSSRRLCDMQDLSALLHAQRLDVDLHKDGSASLNKAVVGQTVFFTEVLRREHFHYKSYIVQQACQEAFDDIEVVTDAVARAYEGAKRSHAPDSHLLMMMNRAGRAACSQTRACVEEKKLRLKLANAGKPAKPVSSRKQARSSSETCPQMERRVDPADGVAYTFQDLSNYYAKQYSKQDIQHYWNKQCKPLGSSKASAAADASLLDPLPDLERLSQAKAPWPLVLWDAAGSQTGQVCIAIAATLSEFKAQCAQMLKVRLVHCPDFNDDMDSQQLRELGIGLSDVPVLLELGPPVDPSEACEPAASAKAVGMSTRKVRAPLAVRQAVADASDIREGWLFLGGQLAASSLEGLQQLGITHIMNCCERVPCKFRSRITYKVVAVMDTKSSDIREFIPEALAFIDEVVANGGKILVHCMVGASRSVALVLAWLVARCRMPLKQAFQEVRAKRHQARPNRSFCEQLMQFEKVIATWVCCSAAVLRFARMLRGPIAKSGGSFTPIYESSSSGKNFASVNAGNPKKLKVGGGTINGQFAQELQRVAGHDPDSYSPAHEALLRTATQTGTARHGLFPAPATLRLPQCLEASFIYLGRTPVEAEQIAGDSGRGGLVILDIFETKSRPYHVQNVAMVYTVGPQRGYEPDDATFLSKVRLVGRNVVAACHDYNLQRPSQVPPIDQVRLCLVSGGKFAERVPKELVARQLVLGVLDVQLAEGINPDAMPEIEFAYDGDVFRKEWDALAERT</sequence>
<keyword evidence="3" id="KW-0378">Hydrolase</keyword>
<protein>
    <recommendedName>
        <fullName evidence="2">protein-tyrosine-phosphatase</fullName>
        <ecNumber evidence="2">3.1.3.48</ecNumber>
    </recommendedName>
</protein>
<dbReference type="AlphaFoldDB" id="A0A812QE07"/>
<dbReference type="SUPFAM" id="SSF52799">
    <property type="entry name" value="(Phosphotyrosine protein) phosphatases II"/>
    <property type="match status" value="1"/>
</dbReference>
<dbReference type="EMBL" id="CAJNDS010002191">
    <property type="protein sequence ID" value="CAE7366367.1"/>
    <property type="molecule type" value="Genomic_DNA"/>
</dbReference>
<evidence type="ECO:0000256" key="5">
    <source>
        <dbReference type="SAM" id="MobiDB-lite"/>
    </source>
</evidence>
<evidence type="ECO:0000313" key="9">
    <source>
        <dbReference type="Proteomes" id="UP000604046"/>
    </source>
</evidence>
<feature type="region of interest" description="Disordered" evidence="5">
    <location>
        <begin position="66"/>
        <end position="93"/>
    </location>
</feature>
<gene>
    <name evidence="8" type="primary">DSPTP1B</name>
    <name evidence="8" type="ORF">SNAT2548_LOCUS19898</name>
</gene>
<organism evidence="8 9">
    <name type="scientific">Symbiodinium natans</name>
    <dbReference type="NCBI Taxonomy" id="878477"/>
    <lineage>
        <taxon>Eukaryota</taxon>
        <taxon>Sar</taxon>
        <taxon>Alveolata</taxon>
        <taxon>Dinophyceae</taxon>
        <taxon>Suessiales</taxon>
        <taxon>Symbiodiniaceae</taxon>
        <taxon>Symbiodinium</taxon>
    </lineage>
</organism>
<evidence type="ECO:0000256" key="3">
    <source>
        <dbReference type="ARBA" id="ARBA00022801"/>
    </source>
</evidence>
<dbReference type="Gene3D" id="3.90.190.10">
    <property type="entry name" value="Protein tyrosine phosphatase superfamily"/>
    <property type="match status" value="1"/>
</dbReference>
<evidence type="ECO:0000259" key="7">
    <source>
        <dbReference type="PROSITE" id="PS50056"/>
    </source>
</evidence>
<reference evidence="8" key="1">
    <citation type="submission" date="2021-02" db="EMBL/GenBank/DDBJ databases">
        <authorList>
            <person name="Dougan E. K."/>
            <person name="Rhodes N."/>
            <person name="Thang M."/>
            <person name="Chan C."/>
        </authorList>
    </citation>
    <scope>NUCLEOTIDE SEQUENCE</scope>
</reference>
<dbReference type="Proteomes" id="UP000604046">
    <property type="component" value="Unassembled WGS sequence"/>
</dbReference>
<feature type="region of interest" description="Disordered" evidence="5">
    <location>
        <begin position="311"/>
        <end position="335"/>
    </location>
</feature>
<dbReference type="InterPro" id="IPR000340">
    <property type="entry name" value="Dual-sp_phosphatase_cat-dom"/>
</dbReference>
<comment type="similarity">
    <text evidence="1">Belongs to the protein-tyrosine phosphatase family. Non-receptor class dual specificity subfamily.</text>
</comment>
<dbReference type="InterPro" id="IPR029021">
    <property type="entry name" value="Prot-tyrosine_phosphatase-like"/>
</dbReference>
<dbReference type="PANTHER" id="PTHR10159:SF519">
    <property type="entry name" value="DUAL SPECIFICITY PROTEIN PHOSPHATASE MPK3"/>
    <property type="match status" value="1"/>
</dbReference>
<accession>A0A812QE07</accession>
<feature type="domain" description="Tyrosine-protein phosphatase" evidence="6">
    <location>
        <begin position="513"/>
        <end position="655"/>
    </location>
</feature>
<dbReference type="PROSITE" id="PS50056">
    <property type="entry name" value="TYR_PHOSPHATASE_2"/>
    <property type="match status" value="1"/>
</dbReference>
<dbReference type="InterPro" id="IPR000387">
    <property type="entry name" value="Tyr_Pase_dom"/>
</dbReference>
<dbReference type="InterPro" id="IPR020422">
    <property type="entry name" value="TYR_PHOSPHATASE_DUAL_dom"/>
</dbReference>
<keyword evidence="9" id="KW-1185">Reference proteome</keyword>
<name>A0A812QE07_9DINO</name>
<evidence type="ECO:0000313" key="8">
    <source>
        <dbReference type="EMBL" id="CAE7366367.1"/>
    </source>
</evidence>
<dbReference type="CDD" id="cd14498">
    <property type="entry name" value="DSP"/>
    <property type="match status" value="1"/>
</dbReference>
<dbReference type="GO" id="GO:0004725">
    <property type="term" value="F:protein tyrosine phosphatase activity"/>
    <property type="evidence" value="ECO:0007669"/>
    <property type="project" value="UniProtKB-EC"/>
</dbReference>
<evidence type="ECO:0000256" key="4">
    <source>
        <dbReference type="ARBA" id="ARBA00022912"/>
    </source>
</evidence>
<evidence type="ECO:0000256" key="1">
    <source>
        <dbReference type="ARBA" id="ARBA00008601"/>
    </source>
</evidence>
<dbReference type="GO" id="GO:0043409">
    <property type="term" value="P:negative regulation of MAPK cascade"/>
    <property type="evidence" value="ECO:0007669"/>
    <property type="project" value="TreeGrafter"/>
</dbReference>
<dbReference type="EC" id="3.1.3.48" evidence="2"/>
<dbReference type="PANTHER" id="PTHR10159">
    <property type="entry name" value="DUAL SPECIFICITY PROTEIN PHOSPHATASE"/>
    <property type="match status" value="1"/>
</dbReference>
<keyword evidence="4" id="KW-0904">Protein phosphatase</keyword>
<dbReference type="OrthoDB" id="10252009at2759"/>
<evidence type="ECO:0000256" key="2">
    <source>
        <dbReference type="ARBA" id="ARBA00013064"/>
    </source>
</evidence>
<dbReference type="SMART" id="SM00195">
    <property type="entry name" value="DSPc"/>
    <property type="match status" value="1"/>
</dbReference>
<dbReference type="GO" id="GO:0005737">
    <property type="term" value="C:cytoplasm"/>
    <property type="evidence" value="ECO:0007669"/>
    <property type="project" value="TreeGrafter"/>
</dbReference>
<dbReference type="Pfam" id="PF00782">
    <property type="entry name" value="DSPc"/>
    <property type="match status" value="1"/>
</dbReference>
<feature type="domain" description="Tyrosine specific protein phosphatases" evidence="7">
    <location>
        <begin position="575"/>
        <end position="633"/>
    </location>
</feature>
<evidence type="ECO:0000259" key="6">
    <source>
        <dbReference type="PROSITE" id="PS50054"/>
    </source>
</evidence>